<sequence>MGKRAASASASPSSRSPSRSASPERAPGVVVAVDADDAAPAAGAASARKRRRTLPYEALYLAGLPDASRYYKSLMHRDTLSFVTLTPHSHFLVTASADGHVKFWKKQEVGIEFVKHYKAHTAPITAVACSADGALYASVGKDGSAKVFDVANFDLINMLTLGYTPRACAWVHKGGRAGSVLAIAEEGSNVIRFYDGRGDGTPTAVVDSVHRAPVHLLAYNQVYDTIVSADISGMVEYWSPREPYELPKGNGLWEYKSQTDLFDFKKSKSVPATLTFSPDYQRFNTTSPSDRQIRVFNFATGKLLRKYDESLKSIQEMQSNGAAATKLDDMEFGRRLALERDIDASADGAVGDAVRSAGGAMTANAVFDESGNFLLYGSMLGIKVLNIVTNKVAMLLGKDETIRFLNVSIFQGAAKRTVKSIALAASENPLAQEKDTLDPTLFCTAYKRARFYLFTKQEPESDPRSRNGAERDVFNEKPTREEQTIASAAPGAKLRSKVASTAVLHTTMGDIHLRLFADQVSKTVENFVGLARKGYYDNVLFHRVIPKFMLQTGDPLGDGTGGESLWGREFEDEFKKELRHDRPYTLSMANAGPNTNGSQFFITTVPTPWLDNKHTVFGRCVAGLDVVHAIENVRCDKSDRPREDIKILNVTIA</sequence>
<evidence type="ECO:0000313" key="11">
    <source>
        <dbReference type="EMBL" id="PWN99611.1"/>
    </source>
</evidence>
<comment type="catalytic activity">
    <reaction evidence="1">
        <text>[protein]-peptidylproline (omega=180) = [protein]-peptidylproline (omega=0)</text>
        <dbReference type="Rhea" id="RHEA:16237"/>
        <dbReference type="Rhea" id="RHEA-COMP:10747"/>
        <dbReference type="Rhea" id="RHEA-COMP:10748"/>
        <dbReference type="ChEBI" id="CHEBI:83833"/>
        <dbReference type="ChEBI" id="CHEBI:83834"/>
        <dbReference type="EC" id="5.2.1.8"/>
    </reaction>
</comment>
<feature type="domain" description="PPIase cyclophilin-type" evidence="10">
    <location>
        <begin position="498"/>
        <end position="652"/>
    </location>
</feature>
<proteinExistence type="inferred from homology"/>
<dbReference type="InterPro" id="IPR015943">
    <property type="entry name" value="WD40/YVTN_repeat-like_dom_sf"/>
</dbReference>
<dbReference type="RefSeq" id="XP_025599890.1">
    <property type="nucleotide sequence ID" value="XM_025741763.1"/>
</dbReference>
<dbReference type="Proteomes" id="UP000245946">
    <property type="component" value="Unassembled WGS sequence"/>
</dbReference>
<dbReference type="EMBL" id="KZ819287">
    <property type="protein sequence ID" value="PWN99611.1"/>
    <property type="molecule type" value="Genomic_DNA"/>
</dbReference>
<dbReference type="FunFam" id="2.40.100.10:FF:000003">
    <property type="entry name" value="Peptidylprolyl isomerase domain and WD repeat-containing 1"/>
    <property type="match status" value="1"/>
</dbReference>
<feature type="repeat" description="WD" evidence="8">
    <location>
        <begin position="73"/>
        <end position="105"/>
    </location>
</feature>
<feature type="region of interest" description="Disordered" evidence="9">
    <location>
        <begin position="1"/>
        <end position="29"/>
    </location>
</feature>
<dbReference type="PROSITE" id="PS50294">
    <property type="entry name" value="WD_REPEATS_REGION"/>
    <property type="match status" value="1"/>
</dbReference>
<comment type="similarity">
    <text evidence="2">Belongs to the cyclophilin-type PPIase family.</text>
</comment>
<evidence type="ECO:0000256" key="1">
    <source>
        <dbReference type="ARBA" id="ARBA00000971"/>
    </source>
</evidence>
<dbReference type="Gene3D" id="2.130.10.10">
    <property type="entry name" value="YVTN repeat-like/Quinoprotein amine dehydrogenase"/>
    <property type="match status" value="1"/>
</dbReference>
<dbReference type="InterPro" id="IPR020892">
    <property type="entry name" value="Cyclophilin-type_PPIase_CS"/>
</dbReference>
<feature type="compositionally biased region" description="Basic and acidic residues" evidence="9">
    <location>
        <begin position="458"/>
        <end position="483"/>
    </location>
</feature>
<evidence type="ECO:0000256" key="7">
    <source>
        <dbReference type="ARBA" id="ARBA00023235"/>
    </source>
</evidence>
<reference evidence="11 12" key="1">
    <citation type="journal article" date="2018" name="Mol. Biol. Evol.">
        <title>Broad Genomic Sampling Reveals a Smut Pathogenic Ancestry of the Fungal Clade Ustilaginomycotina.</title>
        <authorList>
            <person name="Kijpornyongpan T."/>
            <person name="Mondo S.J."/>
            <person name="Barry K."/>
            <person name="Sandor L."/>
            <person name="Lee J."/>
            <person name="Lipzen A."/>
            <person name="Pangilinan J."/>
            <person name="LaButti K."/>
            <person name="Hainaut M."/>
            <person name="Henrissat B."/>
            <person name="Grigoriev I.V."/>
            <person name="Spatafora J.W."/>
            <person name="Aime M.C."/>
        </authorList>
    </citation>
    <scope>NUCLEOTIDE SEQUENCE [LARGE SCALE GENOMIC DNA]</scope>
    <source>
        <strain evidence="11 12">MCA 4186</strain>
    </source>
</reference>
<keyword evidence="5" id="KW-0677">Repeat</keyword>
<evidence type="ECO:0000256" key="3">
    <source>
        <dbReference type="ARBA" id="ARBA00013194"/>
    </source>
</evidence>
<feature type="repeat" description="WD" evidence="8">
    <location>
        <begin position="117"/>
        <end position="158"/>
    </location>
</feature>
<dbReference type="InterPro" id="IPR044666">
    <property type="entry name" value="Cyclophilin_A-like"/>
</dbReference>
<dbReference type="InterPro" id="IPR036322">
    <property type="entry name" value="WD40_repeat_dom_sf"/>
</dbReference>
<keyword evidence="6" id="KW-0697">Rotamase</keyword>
<dbReference type="Pfam" id="PF00160">
    <property type="entry name" value="Pro_isomerase"/>
    <property type="match status" value="1"/>
</dbReference>
<evidence type="ECO:0000256" key="5">
    <source>
        <dbReference type="ARBA" id="ARBA00022737"/>
    </source>
</evidence>
<evidence type="ECO:0000256" key="8">
    <source>
        <dbReference type="PROSITE-ProRule" id="PRU00221"/>
    </source>
</evidence>
<dbReference type="GO" id="GO:0006457">
    <property type="term" value="P:protein folding"/>
    <property type="evidence" value="ECO:0007669"/>
    <property type="project" value="InterPro"/>
</dbReference>
<dbReference type="OrthoDB" id="10264753at2759"/>
<dbReference type="Gene3D" id="2.40.100.10">
    <property type="entry name" value="Cyclophilin-like"/>
    <property type="match status" value="1"/>
</dbReference>
<dbReference type="GO" id="GO:0005634">
    <property type="term" value="C:nucleus"/>
    <property type="evidence" value="ECO:0007669"/>
    <property type="project" value="UniProtKB-ARBA"/>
</dbReference>
<dbReference type="SMART" id="SM00320">
    <property type="entry name" value="WD40"/>
    <property type="match status" value="4"/>
</dbReference>
<evidence type="ECO:0000256" key="6">
    <source>
        <dbReference type="ARBA" id="ARBA00023110"/>
    </source>
</evidence>
<keyword evidence="12" id="KW-1185">Reference proteome</keyword>
<dbReference type="InterPro" id="IPR001680">
    <property type="entry name" value="WD40_rpt"/>
</dbReference>
<evidence type="ECO:0000256" key="4">
    <source>
        <dbReference type="ARBA" id="ARBA00022574"/>
    </source>
</evidence>
<dbReference type="FunFam" id="2.130.10.10:FF:000450">
    <property type="entry name" value="Peptidylprolyl isomerase domain and WD-repeat protein 1"/>
    <property type="match status" value="1"/>
</dbReference>
<dbReference type="GeneID" id="37269307"/>
<evidence type="ECO:0000313" key="12">
    <source>
        <dbReference type="Proteomes" id="UP000245946"/>
    </source>
</evidence>
<dbReference type="AlphaFoldDB" id="A0A316ZDK5"/>
<dbReference type="Pfam" id="PF00400">
    <property type="entry name" value="WD40"/>
    <property type="match status" value="2"/>
</dbReference>
<dbReference type="CDD" id="cd01927">
    <property type="entry name" value="cyclophilin_WD40"/>
    <property type="match status" value="1"/>
</dbReference>
<organism evidence="11 12">
    <name type="scientific">Tilletiopsis washingtonensis</name>
    <dbReference type="NCBI Taxonomy" id="58919"/>
    <lineage>
        <taxon>Eukaryota</taxon>
        <taxon>Fungi</taxon>
        <taxon>Dikarya</taxon>
        <taxon>Basidiomycota</taxon>
        <taxon>Ustilaginomycotina</taxon>
        <taxon>Exobasidiomycetes</taxon>
        <taxon>Entylomatales</taxon>
        <taxon>Entylomatales incertae sedis</taxon>
        <taxon>Tilletiopsis</taxon>
    </lineage>
</organism>
<dbReference type="InterPro" id="IPR002130">
    <property type="entry name" value="Cyclophilin-type_PPIase_dom"/>
</dbReference>
<feature type="region of interest" description="Disordered" evidence="9">
    <location>
        <begin position="458"/>
        <end position="485"/>
    </location>
</feature>
<gene>
    <name evidence="11" type="ORF">FA09DRAFT_328415</name>
</gene>
<evidence type="ECO:0000259" key="10">
    <source>
        <dbReference type="PROSITE" id="PS50072"/>
    </source>
</evidence>
<dbReference type="PROSITE" id="PS00170">
    <property type="entry name" value="CSA_PPIASE_1"/>
    <property type="match status" value="1"/>
</dbReference>
<keyword evidence="4 8" id="KW-0853">WD repeat</keyword>
<dbReference type="GO" id="GO:0003755">
    <property type="term" value="F:peptidyl-prolyl cis-trans isomerase activity"/>
    <property type="evidence" value="ECO:0007669"/>
    <property type="project" value="UniProtKB-KW"/>
</dbReference>
<evidence type="ECO:0000256" key="2">
    <source>
        <dbReference type="ARBA" id="ARBA00007365"/>
    </source>
</evidence>
<dbReference type="PANTHER" id="PTHR45625">
    <property type="entry name" value="PEPTIDYL-PROLYL CIS-TRANS ISOMERASE-RELATED"/>
    <property type="match status" value="1"/>
</dbReference>
<keyword evidence="7 11" id="KW-0413">Isomerase</keyword>
<dbReference type="PRINTS" id="PR00153">
    <property type="entry name" value="CSAPPISMRASE"/>
</dbReference>
<dbReference type="SUPFAM" id="SSF50891">
    <property type="entry name" value="Cyclophilin-like"/>
    <property type="match status" value="1"/>
</dbReference>
<protein>
    <recommendedName>
        <fullName evidence="3">peptidylprolyl isomerase</fullName>
        <ecNumber evidence="3">5.2.1.8</ecNumber>
    </recommendedName>
</protein>
<dbReference type="PROSITE" id="PS50072">
    <property type="entry name" value="CSA_PPIASE_2"/>
    <property type="match status" value="1"/>
</dbReference>
<dbReference type="STRING" id="58919.A0A316ZDK5"/>
<dbReference type="InterPro" id="IPR029000">
    <property type="entry name" value="Cyclophilin-like_dom_sf"/>
</dbReference>
<name>A0A316ZDK5_9BASI</name>
<dbReference type="PROSITE" id="PS50082">
    <property type="entry name" value="WD_REPEATS_2"/>
    <property type="match status" value="2"/>
</dbReference>
<evidence type="ECO:0000256" key="9">
    <source>
        <dbReference type="SAM" id="MobiDB-lite"/>
    </source>
</evidence>
<accession>A0A316ZDK5</accession>
<dbReference type="SUPFAM" id="SSF50978">
    <property type="entry name" value="WD40 repeat-like"/>
    <property type="match status" value="1"/>
</dbReference>
<dbReference type="EC" id="5.2.1.8" evidence="3"/>
<dbReference type="PANTHER" id="PTHR45625:SF4">
    <property type="entry name" value="PEPTIDYLPROLYL ISOMERASE DOMAIN AND WD REPEAT-CONTAINING PROTEIN 1"/>
    <property type="match status" value="1"/>
</dbReference>